<evidence type="ECO:0000313" key="8">
    <source>
        <dbReference type="Proteomes" id="UP000476934"/>
    </source>
</evidence>
<dbReference type="GO" id="GO:1901678">
    <property type="term" value="P:iron coordination entity transport"/>
    <property type="evidence" value="ECO:0007669"/>
    <property type="project" value="UniProtKB-ARBA"/>
</dbReference>
<reference evidence="7 8" key="2">
    <citation type="submission" date="2020-03" db="EMBL/GenBank/DDBJ databases">
        <title>Bacillus aquiflavi sp. nov., isolated from yellow water of strong flavor Chinese baijiu in Yibin region of China.</title>
        <authorList>
            <person name="Xie J."/>
        </authorList>
    </citation>
    <scope>NUCLEOTIDE SEQUENCE [LARGE SCALE GENOMIC DNA]</scope>
    <source>
        <strain evidence="7 8">Gsoil 114</strain>
    </source>
</reference>
<dbReference type="Pfam" id="PF01497">
    <property type="entry name" value="Peripla_BP_2"/>
    <property type="match status" value="1"/>
</dbReference>
<comment type="subcellular location">
    <subcellularLocation>
        <location evidence="1">Cell membrane</location>
        <topology evidence="1">Lipid-anchor</topology>
    </subcellularLocation>
</comment>
<dbReference type="RefSeq" id="WP_025729262.1">
    <property type="nucleotide sequence ID" value="NZ_JAAIWK010000018.1"/>
</dbReference>
<evidence type="ECO:0000256" key="3">
    <source>
        <dbReference type="ARBA" id="ARBA00022448"/>
    </source>
</evidence>
<dbReference type="PROSITE" id="PS51257">
    <property type="entry name" value="PROKAR_LIPOPROTEIN"/>
    <property type="match status" value="1"/>
</dbReference>
<keyword evidence="3" id="KW-0813">Transport</keyword>
<accession>A0A6M0P7Y0</accession>
<evidence type="ECO:0000259" key="6">
    <source>
        <dbReference type="PROSITE" id="PS50983"/>
    </source>
</evidence>
<evidence type="ECO:0000256" key="5">
    <source>
        <dbReference type="SAM" id="SignalP"/>
    </source>
</evidence>
<feature type="domain" description="Fe/B12 periplasmic-binding" evidence="6">
    <location>
        <begin position="63"/>
        <end position="322"/>
    </location>
</feature>
<dbReference type="Proteomes" id="UP000476934">
    <property type="component" value="Unassembled WGS sequence"/>
</dbReference>
<keyword evidence="4 5" id="KW-0732">Signal</keyword>
<comment type="similarity">
    <text evidence="2">Belongs to the bacterial solute-binding protein 8 family.</text>
</comment>
<dbReference type="EMBL" id="JAAIWK010000018">
    <property type="protein sequence ID" value="NEY20607.1"/>
    <property type="molecule type" value="Genomic_DNA"/>
</dbReference>
<dbReference type="PROSITE" id="PS50983">
    <property type="entry name" value="FE_B12_PBP"/>
    <property type="match status" value="1"/>
</dbReference>
<evidence type="ECO:0000256" key="2">
    <source>
        <dbReference type="ARBA" id="ARBA00008814"/>
    </source>
</evidence>
<dbReference type="PANTHER" id="PTHR30532:SF10">
    <property type="entry name" value="IRON-UPTAKE SYSTEM-BINDING PROTEIN"/>
    <property type="match status" value="1"/>
</dbReference>
<dbReference type="PANTHER" id="PTHR30532">
    <property type="entry name" value="IRON III DICITRATE-BINDING PERIPLASMIC PROTEIN"/>
    <property type="match status" value="1"/>
</dbReference>
<dbReference type="InterPro" id="IPR051313">
    <property type="entry name" value="Bact_iron-sidero_bind"/>
</dbReference>
<feature type="chain" id="PRO_5026793359" evidence="5">
    <location>
        <begin position="24"/>
        <end position="322"/>
    </location>
</feature>
<evidence type="ECO:0000256" key="1">
    <source>
        <dbReference type="ARBA" id="ARBA00004193"/>
    </source>
</evidence>
<protein>
    <submittedName>
        <fullName evidence="7">ABC transporter substrate-binding protein</fullName>
    </submittedName>
</protein>
<evidence type="ECO:0000256" key="4">
    <source>
        <dbReference type="ARBA" id="ARBA00022729"/>
    </source>
</evidence>
<sequence>MNKKFLALFFSSLLVITALTACAEQQTSKQVSTEDHKSSENKQTYQTITYLGKKYKVPAKVDKIVTASQEAMEDAAVLGVKPDGAIATAGEYPQYLGDSMSKAIPIGDKMQPSTETLLKIKPDVILGTSKFQPNVVKSLNSVAPMIPISHISTNWKANLLVLAKLTGKTKKAKSIIKQYDTEVAAVKKQLEGKLDGKTVLIIRIRGGNIFIYSKDIYFNPVLYSDLGLEVPAEVQAATSQEMISLEKLAQMNPDYLFVQFDKAENSAKPEALKDFQKNSLWKSMKAVKSGKVYINSVDPLEAGGTALSKTDFIKVLKQTLAQ</sequence>
<reference evidence="7 8" key="1">
    <citation type="submission" date="2020-02" db="EMBL/GenBank/DDBJ databases">
        <authorList>
            <person name="Feng H."/>
        </authorList>
    </citation>
    <scope>NUCLEOTIDE SEQUENCE [LARGE SCALE GENOMIC DNA]</scope>
    <source>
        <strain evidence="7 8">Gsoil 114</strain>
    </source>
</reference>
<proteinExistence type="inferred from homology"/>
<dbReference type="SUPFAM" id="SSF53807">
    <property type="entry name" value="Helical backbone' metal receptor"/>
    <property type="match status" value="1"/>
</dbReference>
<name>A0A6M0P7Y0_9BACI</name>
<comment type="caution">
    <text evidence="7">The sequence shown here is derived from an EMBL/GenBank/DDBJ whole genome shotgun (WGS) entry which is preliminary data.</text>
</comment>
<organism evidence="7 8">
    <name type="scientific">Heyndrickxia ginsengihumi</name>
    <dbReference type="NCBI Taxonomy" id="363870"/>
    <lineage>
        <taxon>Bacteria</taxon>
        <taxon>Bacillati</taxon>
        <taxon>Bacillota</taxon>
        <taxon>Bacilli</taxon>
        <taxon>Bacillales</taxon>
        <taxon>Bacillaceae</taxon>
        <taxon>Heyndrickxia</taxon>
    </lineage>
</organism>
<dbReference type="AlphaFoldDB" id="A0A6M0P7Y0"/>
<dbReference type="Gene3D" id="3.40.50.1980">
    <property type="entry name" value="Nitrogenase molybdenum iron protein domain"/>
    <property type="match status" value="2"/>
</dbReference>
<keyword evidence="8" id="KW-1185">Reference proteome</keyword>
<dbReference type="GO" id="GO:0005886">
    <property type="term" value="C:plasma membrane"/>
    <property type="evidence" value="ECO:0007669"/>
    <property type="project" value="UniProtKB-SubCell"/>
</dbReference>
<evidence type="ECO:0000313" key="7">
    <source>
        <dbReference type="EMBL" id="NEY20607.1"/>
    </source>
</evidence>
<dbReference type="InterPro" id="IPR002491">
    <property type="entry name" value="ABC_transptr_periplasmic_BD"/>
</dbReference>
<feature type="signal peptide" evidence="5">
    <location>
        <begin position="1"/>
        <end position="23"/>
    </location>
</feature>
<dbReference type="GO" id="GO:0030288">
    <property type="term" value="C:outer membrane-bounded periplasmic space"/>
    <property type="evidence" value="ECO:0007669"/>
    <property type="project" value="TreeGrafter"/>
</dbReference>
<gene>
    <name evidence="7" type="ORF">G4D61_11635</name>
</gene>